<gene>
    <name evidence="1" type="ORF">SAMN05446927_2369</name>
</gene>
<proteinExistence type="predicted"/>
<name>A0A7Z7I4R3_9BURK</name>
<keyword evidence="2" id="KW-1185">Reference proteome</keyword>
<sequence length="216" mass="23185">MTGVAAARQVEAVAGIDVGGTTKGFHLVVLQGAAVRCVASSPDARELHQRCLQFKVSVVGIDAPSQWGVEGIGRAAEREMARERISCFATPTLARASASTSGFYEWMFNGARVYEAFADTHPILKAERFTGEPVTFETFPHAIACALLGRDVASAKQKRTQRRRLLEELGLDTTELKSIDSLDAVLCAVAAQRLIQGKSRAYGDGVGGYIFVPTPV</sequence>
<dbReference type="InterPro" id="IPR007362">
    <property type="entry name" value="DUF429"/>
</dbReference>
<dbReference type="Proteomes" id="UP000219522">
    <property type="component" value="Unassembled WGS sequence"/>
</dbReference>
<dbReference type="EMBL" id="OCSU01000001">
    <property type="protein sequence ID" value="SOE62680.1"/>
    <property type="molecule type" value="Genomic_DNA"/>
</dbReference>
<organism evidence="1 2">
    <name type="scientific">Caballeronia arationis</name>
    <dbReference type="NCBI Taxonomy" id="1777142"/>
    <lineage>
        <taxon>Bacteria</taxon>
        <taxon>Pseudomonadati</taxon>
        <taxon>Pseudomonadota</taxon>
        <taxon>Betaproteobacteria</taxon>
        <taxon>Burkholderiales</taxon>
        <taxon>Burkholderiaceae</taxon>
        <taxon>Caballeronia</taxon>
    </lineage>
</organism>
<dbReference type="RefSeq" id="WP_374730539.1">
    <property type="nucleotide sequence ID" value="NZ_FCOG02000137.1"/>
</dbReference>
<dbReference type="Pfam" id="PF04250">
    <property type="entry name" value="DUF429"/>
    <property type="match status" value="1"/>
</dbReference>
<dbReference type="AlphaFoldDB" id="A0A7Z7I4R3"/>
<protein>
    <submittedName>
        <fullName evidence="1">Predicted nuclease (RNAse H fold)</fullName>
    </submittedName>
</protein>
<comment type="caution">
    <text evidence="1">The sequence shown here is derived from an EMBL/GenBank/DDBJ whole genome shotgun (WGS) entry which is preliminary data.</text>
</comment>
<evidence type="ECO:0000313" key="1">
    <source>
        <dbReference type="EMBL" id="SOE62680.1"/>
    </source>
</evidence>
<evidence type="ECO:0000313" key="2">
    <source>
        <dbReference type="Proteomes" id="UP000219522"/>
    </source>
</evidence>
<accession>A0A7Z7I4R3</accession>
<reference evidence="1 2" key="1">
    <citation type="submission" date="2017-09" db="EMBL/GenBank/DDBJ databases">
        <authorList>
            <person name="Varghese N."/>
            <person name="Submissions S."/>
        </authorList>
    </citation>
    <scope>NUCLEOTIDE SEQUENCE [LARGE SCALE GENOMIC DNA]</scope>
    <source>
        <strain evidence="1 2">OK806</strain>
    </source>
</reference>